<comment type="caution">
    <text evidence="3">The sequence shown here is derived from an EMBL/GenBank/DDBJ whole genome shotgun (WGS) entry which is preliminary data.</text>
</comment>
<keyword evidence="1" id="KW-0472">Membrane</keyword>
<evidence type="ECO:0000259" key="2">
    <source>
        <dbReference type="Pfam" id="PF12537"/>
    </source>
</evidence>
<evidence type="ECO:0000313" key="3">
    <source>
        <dbReference type="EMBL" id="KAL0565488.1"/>
    </source>
</evidence>
<sequence>MAVIIDNTVLVLTRLALFFGCRKLLLQSLYSDLRHLSSTSTIAGPQTPTEEYIRLDPLPTPVQTDTTKHRQRERTLHSTLSRTLFALCFSECCMLFLLLMAQGIGVFEASTRLTNWKLSISFLLIAVLILTPLFVSLVISLGTGSTRLFINFLPLFGYLYLLSLIPVPSGLTNNDLFTVTLARLVVVGTIILGLLSGVGAVAALEEYFGVFIRGRSEPTMREIESAERALMKVREDLRARTEEVSRRASDSPTSSSWMSRVVPKFTGGDDLTLELKGLQALESEMSLNLEDLRSRYARAEFASTFRGRILIVCGKVFAGYCVIRIIS</sequence>
<accession>A0ABR3ERQ4</accession>
<dbReference type="InterPro" id="IPR022535">
    <property type="entry name" value="Golgi_pH-regulator_cons_dom"/>
</dbReference>
<evidence type="ECO:0000313" key="4">
    <source>
        <dbReference type="Proteomes" id="UP001465976"/>
    </source>
</evidence>
<dbReference type="InterPro" id="IPR015672">
    <property type="entry name" value="GPHR/GTG"/>
</dbReference>
<protein>
    <recommendedName>
        <fullName evidence="2">Golgi pH regulator conserved domain-containing protein</fullName>
    </recommendedName>
</protein>
<feature type="transmembrane region" description="Helical" evidence="1">
    <location>
        <begin position="181"/>
        <end position="204"/>
    </location>
</feature>
<reference evidence="3 4" key="1">
    <citation type="submission" date="2024-02" db="EMBL/GenBank/DDBJ databases">
        <title>A draft genome for the cacao thread blight pathogen Marasmius crinis-equi.</title>
        <authorList>
            <person name="Cohen S.P."/>
            <person name="Baruah I.K."/>
            <person name="Amoako-Attah I."/>
            <person name="Bukari Y."/>
            <person name="Meinhardt L.W."/>
            <person name="Bailey B.A."/>
        </authorList>
    </citation>
    <scope>NUCLEOTIDE SEQUENCE [LARGE SCALE GENOMIC DNA]</scope>
    <source>
        <strain evidence="3 4">GH-76</strain>
    </source>
</reference>
<dbReference type="PANTHER" id="PTHR15948">
    <property type="entry name" value="G-PROTEIN COUPLED RECEPTOR 89-RELATED"/>
    <property type="match status" value="1"/>
</dbReference>
<keyword evidence="1" id="KW-1133">Transmembrane helix</keyword>
<name>A0ABR3ERQ4_9AGAR</name>
<dbReference type="EMBL" id="JBAHYK010002239">
    <property type="protein sequence ID" value="KAL0565488.1"/>
    <property type="molecule type" value="Genomic_DNA"/>
</dbReference>
<feature type="non-terminal residue" evidence="3">
    <location>
        <position position="327"/>
    </location>
</feature>
<evidence type="ECO:0000256" key="1">
    <source>
        <dbReference type="SAM" id="Phobius"/>
    </source>
</evidence>
<feature type="transmembrane region" description="Helical" evidence="1">
    <location>
        <begin position="119"/>
        <end position="141"/>
    </location>
</feature>
<feature type="transmembrane region" description="Helical" evidence="1">
    <location>
        <begin position="84"/>
        <end position="107"/>
    </location>
</feature>
<dbReference type="Pfam" id="PF12537">
    <property type="entry name" value="GPHR_N"/>
    <property type="match status" value="1"/>
</dbReference>
<dbReference type="Proteomes" id="UP001465976">
    <property type="component" value="Unassembled WGS sequence"/>
</dbReference>
<keyword evidence="1" id="KW-0812">Transmembrane</keyword>
<dbReference type="PANTHER" id="PTHR15948:SF0">
    <property type="entry name" value="GOLGI PH REGULATOR A-RELATED"/>
    <property type="match status" value="1"/>
</dbReference>
<gene>
    <name evidence="3" type="ORF">V5O48_016538</name>
</gene>
<feature type="transmembrane region" description="Helical" evidence="1">
    <location>
        <begin position="148"/>
        <end position="169"/>
    </location>
</feature>
<feature type="domain" description="Golgi pH regulator conserved" evidence="2">
    <location>
        <begin position="178"/>
        <end position="243"/>
    </location>
</feature>
<keyword evidence="4" id="KW-1185">Reference proteome</keyword>
<proteinExistence type="predicted"/>
<organism evidence="3 4">
    <name type="scientific">Marasmius crinis-equi</name>
    <dbReference type="NCBI Taxonomy" id="585013"/>
    <lineage>
        <taxon>Eukaryota</taxon>
        <taxon>Fungi</taxon>
        <taxon>Dikarya</taxon>
        <taxon>Basidiomycota</taxon>
        <taxon>Agaricomycotina</taxon>
        <taxon>Agaricomycetes</taxon>
        <taxon>Agaricomycetidae</taxon>
        <taxon>Agaricales</taxon>
        <taxon>Marasmiineae</taxon>
        <taxon>Marasmiaceae</taxon>
        <taxon>Marasmius</taxon>
    </lineage>
</organism>